<dbReference type="EMBL" id="NBXA01000018">
    <property type="protein sequence ID" value="RFA13383.1"/>
    <property type="molecule type" value="Genomic_DNA"/>
</dbReference>
<feature type="transmembrane region" description="Helical" evidence="10">
    <location>
        <begin position="87"/>
        <end position="103"/>
    </location>
</feature>
<dbReference type="Gene3D" id="1.20.5.1930">
    <property type="match status" value="1"/>
</dbReference>
<keyword evidence="5" id="KW-0547">Nucleotide-binding</keyword>
<dbReference type="GO" id="GO:0016020">
    <property type="term" value="C:membrane"/>
    <property type="evidence" value="ECO:0007669"/>
    <property type="project" value="InterPro"/>
</dbReference>
<evidence type="ECO:0000256" key="6">
    <source>
        <dbReference type="ARBA" id="ARBA00022777"/>
    </source>
</evidence>
<evidence type="ECO:0000256" key="2">
    <source>
        <dbReference type="ARBA" id="ARBA00012438"/>
    </source>
</evidence>
<keyword evidence="6" id="KW-0418">Kinase</keyword>
<comment type="catalytic activity">
    <reaction evidence="1">
        <text>ATP + protein L-histidine = ADP + protein N-phospho-L-histidine.</text>
        <dbReference type="EC" id="2.7.13.3"/>
    </reaction>
</comment>
<evidence type="ECO:0000256" key="4">
    <source>
        <dbReference type="ARBA" id="ARBA00022679"/>
    </source>
</evidence>
<name>A0A3E0VVM9_9MICO</name>
<feature type="transmembrane region" description="Helical" evidence="10">
    <location>
        <begin position="109"/>
        <end position="137"/>
    </location>
</feature>
<protein>
    <recommendedName>
        <fullName evidence="2">histidine kinase</fullName>
        <ecNumber evidence="2">2.7.13.3</ecNumber>
    </recommendedName>
</protein>
<keyword evidence="10" id="KW-1133">Transmembrane helix</keyword>
<feature type="transmembrane region" description="Helical" evidence="10">
    <location>
        <begin position="149"/>
        <end position="168"/>
    </location>
</feature>
<dbReference type="Gene3D" id="3.30.565.10">
    <property type="entry name" value="Histidine kinase-like ATPase, C-terminal domain"/>
    <property type="match status" value="1"/>
</dbReference>
<keyword evidence="3" id="KW-0597">Phosphoprotein</keyword>
<dbReference type="GO" id="GO:0005524">
    <property type="term" value="F:ATP binding"/>
    <property type="evidence" value="ECO:0007669"/>
    <property type="project" value="UniProtKB-KW"/>
</dbReference>
<dbReference type="Pfam" id="PF23539">
    <property type="entry name" value="DUF7134"/>
    <property type="match status" value="1"/>
</dbReference>
<dbReference type="SUPFAM" id="SSF55874">
    <property type="entry name" value="ATPase domain of HSP90 chaperone/DNA topoisomerase II/histidine kinase"/>
    <property type="match status" value="1"/>
</dbReference>
<dbReference type="InterPro" id="IPR036890">
    <property type="entry name" value="HATPase_C_sf"/>
</dbReference>
<sequence length="488" mass="51349">MPADDPKPNIESGGQHSETPACGREDNDSRRTTRGGRRPPESHDGVRVARVWTWFETRPRLTDAAIAVAAFVLFGTADFVRDGVAGMLIDIVLALSLAFWRRLPGLGLAIAWLGALVQVATVDGLLAGDILILAAVFATGLAESRAVRWAGLASSLVGGGIAGARLILFAPSNGDGALLPTDSFGRGVYFVLASGITAAALALFWALGLLVRNRRAASIQRTEHDRERILAEARLTEERERALLSREMHDLIGHALAVVIAQSDGARYAKATNPEAETTALATINRTARSALDDVHELLSVLREPGDPTTTGVRAGIRAGVGTGISTGIGTGIGTGISTRVSTGDLDLLVSTVREAGLDVVVSETGIRMPLTAAHDLAMFRVLQESLTNAIKHGGRGSSAAVRLDWGSDEVRFGVTTTEPRHAGDRDAGAPGALPHRRGGAALFGQGLIGMRERMRLLDGTVETGPRADGTPGFRVDARLPYSTPEGE</sequence>
<evidence type="ECO:0000259" key="11">
    <source>
        <dbReference type="Pfam" id="PF07730"/>
    </source>
</evidence>
<evidence type="ECO:0000259" key="12">
    <source>
        <dbReference type="Pfam" id="PF23539"/>
    </source>
</evidence>
<keyword evidence="10" id="KW-0812">Transmembrane</keyword>
<feature type="compositionally biased region" description="Basic and acidic residues" evidence="9">
    <location>
        <begin position="419"/>
        <end position="428"/>
    </location>
</feature>
<dbReference type="CDD" id="cd16917">
    <property type="entry name" value="HATPase_UhpB-NarQ-NarX-like"/>
    <property type="match status" value="1"/>
</dbReference>
<keyword evidence="10" id="KW-0472">Membrane</keyword>
<evidence type="ECO:0000256" key="3">
    <source>
        <dbReference type="ARBA" id="ARBA00022553"/>
    </source>
</evidence>
<dbReference type="GO" id="GO:0046983">
    <property type="term" value="F:protein dimerization activity"/>
    <property type="evidence" value="ECO:0007669"/>
    <property type="project" value="InterPro"/>
</dbReference>
<feature type="domain" description="Signal transduction histidine kinase subgroup 3 dimerisation and phosphoacceptor" evidence="11">
    <location>
        <begin position="240"/>
        <end position="305"/>
    </location>
</feature>
<dbReference type="InterPro" id="IPR011712">
    <property type="entry name" value="Sig_transdc_His_kin_sub3_dim/P"/>
</dbReference>
<accession>A0A3E0VVM9</accession>
<evidence type="ECO:0000256" key="5">
    <source>
        <dbReference type="ARBA" id="ARBA00022741"/>
    </source>
</evidence>
<dbReference type="PANTHER" id="PTHR24421:SF10">
    <property type="entry name" value="NITRATE_NITRITE SENSOR PROTEIN NARQ"/>
    <property type="match status" value="1"/>
</dbReference>
<comment type="caution">
    <text evidence="13">The sequence shown here is derived from an EMBL/GenBank/DDBJ whole genome shotgun (WGS) entry which is preliminary data.</text>
</comment>
<evidence type="ECO:0000256" key="7">
    <source>
        <dbReference type="ARBA" id="ARBA00022840"/>
    </source>
</evidence>
<feature type="region of interest" description="Disordered" evidence="9">
    <location>
        <begin position="1"/>
        <end position="43"/>
    </location>
</feature>
<keyword evidence="4" id="KW-0808">Transferase</keyword>
<evidence type="ECO:0000313" key="13">
    <source>
        <dbReference type="EMBL" id="RFA13383.1"/>
    </source>
</evidence>
<dbReference type="GO" id="GO:0000155">
    <property type="term" value="F:phosphorelay sensor kinase activity"/>
    <property type="evidence" value="ECO:0007669"/>
    <property type="project" value="InterPro"/>
</dbReference>
<evidence type="ECO:0000256" key="10">
    <source>
        <dbReference type="SAM" id="Phobius"/>
    </source>
</evidence>
<evidence type="ECO:0000256" key="9">
    <source>
        <dbReference type="SAM" id="MobiDB-lite"/>
    </source>
</evidence>
<dbReference type="EC" id="2.7.13.3" evidence="2"/>
<dbReference type="Pfam" id="PF07730">
    <property type="entry name" value="HisKA_3"/>
    <property type="match status" value="1"/>
</dbReference>
<evidence type="ECO:0000256" key="8">
    <source>
        <dbReference type="ARBA" id="ARBA00023012"/>
    </source>
</evidence>
<gene>
    <name evidence="13" type="ORF">B7R21_08475</name>
</gene>
<dbReference type="AlphaFoldDB" id="A0A3E0VVM9"/>
<dbReference type="InterPro" id="IPR050482">
    <property type="entry name" value="Sensor_HK_TwoCompSys"/>
</dbReference>
<evidence type="ECO:0000313" key="14">
    <source>
        <dbReference type="Proteomes" id="UP000256709"/>
    </source>
</evidence>
<dbReference type="Proteomes" id="UP000256709">
    <property type="component" value="Unassembled WGS sequence"/>
</dbReference>
<feature type="region of interest" description="Disordered" evidence="9">
    <location>
        <begin position="463"/>
        <end position="488"/>
    </location>
</feature>
<reference evidence="13 14" key="1">
    <citation type="submission" date="2017-04" db="EMBL/GenBank/DDBJ databases">
        <title>Comparative genome analysis of Subtercola boreus.</title>
        <authorList>
            <person name="Cho Y.-J."/>
            <person name="Cho A."/>
            <person name="Kim O.-S."/>
            <person name="Lee J.-I."/>
        </authorList>
    </citation>
    <scope>NUCLEOTIDE SEQUENCE [LARGE SCALE GENOMIC DNA]</scope>
    <source>
        <strain evidence="13 14">P27444</strain>
    </source>
</reference>
<feature type="transmembrane region" description="Helical" evidence="10">
    <location>
        <begin position="188"/>
        <end position="211"/>
    </location>
</feature>
<evidence type="ECO:0000256" key="1">
    <source>
        <dbReference type="ARBA" id="ARBA00000085"/>
    </source>
</evidence>
<feature type="domain" description="DUF7134" evidence="12">
    <location>
        <begin position="52"/>
        <end position="215"/>
    </location>
</feature>
<organism evidence="13 14">
    <name type="scientific">Subtercola boreus</name>
    <dbReference type="NCBI Taxonomy" id="120213"/>
    <lineage>
        <taxon>Bacteria</taxon>
        <taxon>Bacillati</taxon>
        <taxon>Actinomycetota</taxon>
        <taxon>Actinomycetes</taxon>
        <taxon>Micrococcales</taxon>
        <taxon>Microbacteriaceae</taxon>
        <taxon>Subtercola</taxon>
    </lineage>
</organism>
<proteinExistence type="predicted"/>
<dbReference type="PANTHER" id="PTHR24421">
    <property type="entry name" value="NITRATE/NITRITE SENSOR PROTEIN NARX-RELATED"/>
    <property type="match status" value="1"/>
</dbReference>
<keyword evidence="7" id="KW-0067">ATP-binding</keyword>
<feature type="region of interest" description="Disordered" evidence="9">
    <location>
        <begin position="418"/>
        <end position="437"/>
    </location>
</feature>
<keyword evidence="8" id="KW-0902">Two-component regulatory system</keyword>
<dbReference type="InterPro" id="IPR055558">
    <property type="entry name" value="DUF7134"/>
</dbReference>